<feature type="transmembrane region" description="Helical" evidence="6">
    <location>
        <begin position="78"/>
        <end position="100"/>
    </location>
</feature>
<dbReference type="SUPFAM" id="SSF50182">
    <property type="entry name" value="Sm-like ribonucleoproteins"/>
    <property type="match status" value="1"/>
</dbReference>
<feature type="domain" description="Mechanosensitive ion channel MscS" evidence="7">
    <location>
        <begin position="172"/>
        <end position="240"/>
    </location>
</feature>
<evidence type="ECO:0000256" key="3">
    <source>
        <dbReference type="ARBA" id="ARBA00022692"/>
    </source>
</evidence>
<evidence type="ECO:0000259" key="7">
    <source>
        <dbReference type="Pfam" id="PF00924"/>
    </source>
</evidence>
<keyword evidence="5 6" id="KW-0472">Membrane</keyword>
<dbReference type="InterPro" id="IPR010920">
    <property type="entry name" value="LSM_dom_sf"/>
</dbReference>
<dbReference type="Proteomes" id="UP000053372">
    <property type="component" value="Unassembled WGS sequence"/>
</dbReference>
<protein>
    <recommendedName>
        <fullName evidence="7">Mechanosensitive ion channel MscS domain-containing protein</fullName>
    </recommendedName>
</protein>
<dbReference type="InterPro" id="IPR006685">
    <property type="entry name" value="MscS_channel_2nd"/>
</dbReference>
<dbReference type="Pfam" id="PF00924">
    <property type="entry name" value="MS_channel_2nd"/>
    <property type="match status" value="1"/>
</dbReference>
<sequence>MTLLGSIITLLTFVLVIGLSYSQLPKAIGSLNTSLFSIETQNVYQNVILPHQTWLSCITIISLADIAILIIPAAEWLYFFEFPISLLIALNVIFLGFTIIKELFDNYLLGATLENQDKINSELIVLGRFLCNLSIILSVIFVFAQIHRINLLGLIASLGLGGVAIAFASQKIIEQILWSLVLIIDRPFVVDDYIHLPDSTIGRVESIGWRSTKIRLSGKNTLAVIPNSELAQIKIENMTRARRVISVVKLNFFKTMSDEEKALTHQSILESTQDILGIDRTLTQVAFEDLTDASGEGYVQAKLIFYILGAAENSMELRKNLLEIARDNIIERLQNHGVNCYFEEQTLDITQPMNI</sequence>
<feature type="transmembrane region" description="Helical" evidence="6">
    <location>
        <begin position="53"/>
        <end position="71"/>
    </location>
</feature>
<keyword evidence="3 6" id="KW-0812">Transmembrane</keyword>
<keyword evidence="9" id="KW-1185">Reference proteome</keyword>
<dbReference type="PANTHER" id="PTHR30566:SF5">
    <property type="entry name" value="MECHANOSENSITIVE ION CHANNEL PROTEIN 1, MITOCHONDRIAL-RELATED"/>
    <property type="match status" value="1"/>
</dbReference>
<evidence type="ECO:0000313" key="8">
    <source>
        <dbReference type="EMBL" id="KST70008.1"/>
    </source>
</evidence>
<evidence type="ECO:0000256" key="5">
    <source>
        <dbReference type="ARBA" id="ARBA00023136"/>
    </source>
</evidence>
<dbReference type="PANTHER" id="PTHR30566">
    <property type="entry name" value="YNAI-RELATED MECHANOSENSITIVE ION CHANNEL"/>
    <property type="match status" value="1"/>
</dbReference>
<feature type="transmembrane region" description="Helical" evidence="6">
    <location>
        <begin position="151"/>
        <end position="169"/>
    </location>
</feature>
<dbReference type="InterPro" id="IPR023408">
    <property type="entry name" value="MscS_beta-dom_sf"/>
</dbReference>
<organism evidence="8 9">
    <name type="scientific">Mastigocoleus testarum BC008</name>
    <dbReference type="NCBI Taxonomy" id="371196"/>
    <lineage>
        <taxon>Bacteria</taxon>
        <taxon>Bacillati</taxon>
        <taxon>Cyanobacteriota</taxon>
        <taxon>Cyanophyceae</taxon>
        <taxon>Nostocales</taxon>
        <taxon>Hapalosiphonaceae</taxon>
        <taxon>Mastigocoleus</taxon>
    </lineage>
</organism>
<evidence type="ECO:0000256" key="6">
    <source>
        <dbReference type="SAM" id="Phobius"/>
    </source>
</evidence>
<dbReference type="SUPFAM" id="SSF82861">
    <property type="entry name" value="Mechanosensitive channel protein MscS (YggB), transmembrane region"/>
    <property type="match status" value="1"/>
</dbReference>
<comment type="subcellular location">
    <subcellularLocation>
        <location evidence="1">Membrane</location>
        <topology evidence="1">Multi-pass membrane protein</topology>
    </subcellularLocation>
</comment>
<gene>
    <name evidence="8" type="ORF">BC008_05930</name>
</gene>
<comment type="caution">
    <text evidence="8">The sequence shown here is derived from an EMBL/GenBank/DDBJ whole genome shotgun (WGS) entry which is preliminary data.</text>
</comment>
<dbReference type="GO" id="GO:0016020">
    <property type="term" value="C:membrane"/>
    <property type="evidence" value="ECO:0007669"/>
    <property type="project" value="UniProtKB-SubCell"/>
</dbReference>
<dbReference type="AlphaFoldDB" id="A0A0V7ZZQ1"/>
<comment type="similarity">
    <text evidence="2">Belongs to the MscS (TC 1.A.23) family.</text>
</comment>
<dbReference type="Gene3D" id="2.30.30.60">
    <property type="match status" value="1"/>
</dbReference>
<reference evidence="8 9" key="1">
    <citation type="journal article" date="2015" name="Genome Announc.">
        <title>Draft Genome of the Euendolithic (true boring) Cyanobacterium Mastigocoleus testarum strain BC008.</title>
        <authorList>
            <person name="Guida B.S."/>
            <person name="Garcia-Pichel F."/>
        </authorList>
    </citation>
    <scope>NUCLEOTIDE SEQUENCE [LARGE SCALE GENOMIC DNA]</scope>
    <source>
        <strain evidence="8 9">BC008</strain>
    </source>
</reference>
<proteinExistence type="inferred from homology"/>
<accession>A0A0V7ZZQ1</accession>
<dbReference type="Gene3D" id="1.10.287.1260">
    <property type="match status" value="1"/>
</dbReference>
<name>A0A0V7ZZQ1_9CYAN</name>
<dbReference type="InterPro" id="IPR011014">
    <property type="entry name" value="MscS_channel_TM-2"/>
</dbReference>
<feature type="transmembrane region" description="Helical" evidence="6">
    <location>
        <begin position="123"/>
        <end position="144"/>
    </location>
</feature>
<dbReference type="EMBL" id="LMTZ01000008">
    <property type="protein sequence ID" value="KST70008.1"/>
    <property type="molecule type" value="Genomic_DNA"/>
</dbReference>
<evidence type="ECO:0000313" key="9">
    <source>
        <dbReference type="Proteomes" id="UP000053372"/>
    </source>
</evidence>
<keyword evidence="4 6" id="KW-1133">Transmembrane helix</keyword>
<dbReference type="GO" id="GO:0055085">
    <property type="term" value="P:transmembrane transport"/>
    <property type="evidence" value="ECO:0007669"/>
    <property type="project" value="InterPro"/>
</dbReference>
<evidence type="ECO:0000256" key="2">
    <source>
        <dbReference type="ARBA" id="ARBA00008017"/>
    </source>
</evidence>
<evidence type="ECO:0000256" key="1">
    <source>
        <dbReference type="ARBA" id="ARBA00004141"/>
    </source>
</evidence>
<evidence type="ECO:0000256" key="4">
    <source>
        <dbReference type="ARBA" id="ARBA00022989"/>
    </source>
</evidence>